<gene>
    <name evidence="9" type="ORF">BSZ18_23795</name>
</gene>
<dbReference type="GO" id="GO:0005737">
    <property type="term" value="C:cytoplasm"/>
    <property type="evidence" value="ECO:0007669"/>
    <property type="project" value="TreeGrafter"/>
</dbReference>
<evidence type="ECO:0000256" key="3">
    <source>
        <dbReference type="ARBA" id="ARBA00022723"/>
    </source>
</evidence>
<accession>A0A1X3H3F0</accession>
<feature type="region of interest" description="Disordered" evidence="7">
    <location>
        <begin position="250"/>
        <end position="282"/>
    </location>
</feature>
<dbReference type="PANTHER" id="PTHR30468:SF5">
    <property type="entry name" value="ALPHA-KETOGLUTARATE-DEPENDENT SULFATE ESTER DIOXYGENASE"/>
    <property type="match status" value="1"/>
</dbReference>
<evidence type="ECO:0000256" key="5">
    <source>
        <dbReference type="ARBA" id="ARBA00023002"/>
    </source>
</evidence>
<reference evidence="9 10" key="1">
    <citation type="submission" date="2017-03" db="EMBL/GenBank/DDBJ databases">
        <title>Whole genome sequences of fourteen strains of Bradyrhizobium canariense and one strain of Bradyrhizobium japonicum isolated from Lupinus (Papilionoideae: Genisteae) species in Algeria.</title>
        <authorList>
            <person name="Crovadore J."/>
            <person name="Chekireb D."/>
            <person name="Brachmann A."/>
            <person name="Chablais R."/>
            <person name="Cochard B."/>
            <person name="Lefort F."/>
        </authorList>
    </citation>
    <scope>NUCLEOTIDE SEQUENCE [LARGE SCALE GENOMIC DNA]</scope>
    <source>
        <strain evidence="9 10">UBMA195</strain>
    </source>
</reference>
<evidence type="ECO:0000256" key="1">
    <source>
        <dbReference type="ARBA" id="ARBA00001954"/>
    </source>
</evidence>
<dbReference type="InterPro" id="IPR051323">
    <property type="entry name" value="AtsK-like"/>
</dbReference>
<feature type="domain" description="TauD/TfdA-like" evidence="8">
    <location>
        <begin position="93"/>
        <end position="237"/>
    </location>
</feature>
<keyword evidence="6" id="KW-0408">Iron</keyword>
<organism evidence="9 10">
    <name type="scientific">Bradyrhizobium canariense</name>
    <dbReference type="NCBI Taxonomy" id="255045"/>
    <lineage>
        <taxon>Bacteria</taxon>
        <taxon>Pseudomonadati</taxon>
        <taxon>Pseudomonadota</taxon>
        <taxon>Alphaproteobacteria</taxon>
        <taxon>Hyphomicrobiales</taxon>
        <taxon>Nitrobacteraceae</taxon>
        <taxon>Bradyrhizobium</taxon>
    </lineage>
</organism>
<dbReference type="Pfam" id="PF02668">
    <property type="entry name" value="TauD"/>
    <property type="match status" value="1"/>
</dbReference>
<evidence type="ECO:0000256" key="7">
    <source>
        <dbReference type="SAM" id="MobiDB-lite"/>
    </source>
</evidence>
<dbReference type="AlphaFoldDB" id="A0A1X3H3F0"/>
<protein>
    <recommendedName>
        <fullName evidence="8">TauD/TfdA-like domain-containing protein</fullName>
    </recommendedName>
</protein>
<dbReference type="PANTHER" id="PTHR30468">
    <property type="entry name" value="ALPHA-KETOGLUTARATE-DEPENDENT SULFONATE DIOXYGENASE"/>
    <property type="match status" value="1"/>
</dbReference>
<dbReference type="InterPro" id="IPR042098">
    <property type="entry name" value="TauD-like_sf"/>
</dbReference>
<comment type="similarity">
    <text evidence="2">Belongs to the TfdA dioxygenase family.</text>
</comment>
<feature type="compositionally biased region" description="Low complexity" evidence="7">
    <location>
        <begin position="273"/>
        <end position="282"/>
    </location>
</feature>
<dbReference type="Proteomes" id="UP000193553">
    <property type="component" value="Unassembled WGS sequence"/>
</dbReference>
<evidence type="ECO:0000313" key="9">
    <source>
        <dbReference type="EMBL" id="OSJ06162.1"/>
    </source>
</evidence>
<sequence>MRSGPIVNRFIPRANIIALSPRLGAEIVNVRLSAEISQDVLCAIRQLVREHKVIFFRDQKHLDHVGHERFVAMLGQAIGSDDDSSASITAHVAPGLSLQRSAAIAPGGREAAWSNMGAAYLDLPLPLRKLVDDLWATHGNDFAEAGDSGAAEANTKAPEEWLVQTKREIGHPVVRIHPETGERILALGNVGARFVGLQEDTGEKLFRLLQSYITAPENAVRWNWKLGDIAIWDNRAAQYYAIDDKQNGATSRDNLARDLPSSVNGRGRRRANAPRPQAARAA</sequence>
<evidence type="ECO:0000259" key="8">
    <source>
        <dbReference type="Pfam" id="PF02668"/>
    </source>
</evidence>
<dbReference type="EMBL" id="NAFI01000180">
    <property type="protein sequence ID" value="OSJ06162.1"/>
    <property type="molecule type" value="Genomic_DNA"/>
</dbReference>
<evidence type="ECO:0000313" key="10">
    <source>
        <dbReference type="Proteomes" id="UP000193553"/>
    </source>
</evidence>
<keyword evidence="5" id="KW-0560">Oxidoreductase</keyword>
<keyword evidence="4" id="KW-0223">Dioxygenase</keyword>
<comment type="cofactor">
    <cofactor evidence="1">
        <name>Fe(2+)</name>
        <dbReference type="ChEBI" id="CHEBI:29033"/>
    </cofactor>
</comment>
<evidence type="ECO:0000256" key="4">
    <source>
        <dbReference type="ARBA" id="ARBA00022964"/>
    </source>
</evidence>
<comment type="caution">
    <text evidence="9">The sequence shown here is derived from an EMBL/GenBank/DDBJ whole genome shotgun (WGS) entry which is preliminary data.</text>
</comment>
<dbReference type="SUPFAM" id="SSF51197">
    <property type="entry name" value="Clavaminate synthase-like"/>
    <property type="match status" value="1"/>
</dbReference>
<keyword evidence="3" id="KW-0479">Metal-binding</keyword>
<name>A0A1X3H3F0_9BRAD</name>
<evidence type="ECO:0000256" key="6">
    <source>
        <dbReference type="ARBA" id="ARBA00023004"/>
    </source>
</evidence>
<dbReference type="Gene3D" id="3.60.130.10">
    <property type="entry name" value="Clavaminate synthase-like"/>
    <property type="match status" value="1"/>
</dbReference>
<evidence type="ECO:0000256" key="2">
    <source>
        <dbReference type="ARBA" id="ARBA00005896"/>
    </source>
</evidence>
<dbReference type="GO" id="GO:0016706">
    <property type="term" value="F:2-oxoglutarate-dependent dioxygenase activity"/>
    <property type="evidence" value="ECO:0007669"/>
    <property type="project" value="TreeGrafter"/>
</dbReference>
<dbReference type="GO" id="GO:0046872">
    <property type="term" value="F:metal ion binding"/>
    <property type="evidence" value="ECO:0007669"/>
    <property type="project" value="UniProtKB-KW"/>
</dbReference>
<proteinExistence type="inferred from homology"/>
<dbReference type="InterPro" id="IPR003819">
    <property type="entry name" value="TauD/TfdA-like"/>
</dbReference>